<dbReference type="Proteomes" id="UP000032726">
    <property type="component" value="Chromosome"/>
</dbReference>
<dbReference type="KEGG" id="mlt:VC82_3029"/>
<dbReference type="InterPro" id="IPR012505">
    <property type="entry name" value="YbbR"/>
</dbReference>
<organism evidence="1 2">
    <name type="scientific">Flagellimonas lutaonensis</name>
    <dbReference type="NCBI Taxonomy" id="516051"/>
    <lineage>
        <taxon>Bacteria</taxon>
        <taxon>Pseudomonadati</taxon>
        <taxon>Bacteroidota</taxon>
        <taxon>Flavobacteriia</taxon>
        <taxon>Flavobacteriales</taxon>
        <taxon>Flavobacteriaceae</taxon>
        <taxon>Flagellimonas</taxon>
    </lineage>
</organism>
<keyword evidence="2" id="KW-1185">Reference proteome</keyword>
<protein>
    <submittedName>
        <fullName evidence="1">YbbR family protein</fullName>
    </submittedName>
</protein>
<dbReference type="HOGENOM" id="CLU_069602_1_1_10"/>
<dbReference type="STRING" id="516051.VC82_3029"/>
<dbReference type="InterPro" id="IPR053154">
    <property type="entry name" value="c-di-AMP_regulator"/>
</dbReference>
<name>A0A0D5YXK5_9FLAO</name>
<sequence length="309" mass="34878">MNRRKVKVFLICLACSFLAWLVSKLSEPYESRVTFTLTYTNLPDTLLLSKEASHTLGTKLRANGFRFLYYNLNLKNITVDLSAIRETKGRYYLDALQLKKSLEAQLAKSTSLIELEEDTLFIDLYQVTAKEVPIKPNITLNLSQNHFVEGPLKVEPATIVIKGPQREVASITEISTVPLELNNLSANFTKELDLVVPEGLQNSVLSQNSVAVSAKVVKFSEKVFEVPITVLNPPDEYDLKLFPNKVSVLCKAGVKYLRTITANDFRVVADYKNAGPSNHLLLRIDKRPEKAYDVKLQENQVQFILEKSK</sequence>
<dbReference type="Gene3D" id="2.170.120.30">
    <property type="match status" value="1"/>
</dbReference>
<gene>
    <name evidence="1" type="ORF">VC82_3029</name>
</gene>
<reference evidence="1 2" key="1">
    <citation type="submission" date="2015-03" db="EMBL/GenBank/DDBJ databases">
        <title>Complete genome sequence of Muricauda lutaonensis CC-HSB-11T, isolated from a coastal hot spring.</title>
        <authorList>
            <person name="Kim K.M."/>
        </authorList>
    </citation>
    <scope>NUCLEOTIDE SEQUENCE [LARGE SCALE GENOMIC DNA]</scope>
    <source>
        <strain evidence="1 2">CC-HSB-11</strain>
    </source>
</reference>
<dbReference type="PANTHER" id="PTHR37804">
    <property type="entry name" value="CDAA REGULATORY PROTEIN CDAR"/>
    <property type="match status" value="1"/>
</dbReference>
<dbReference type="PANTHER" id="PTHR37804:SF1">
    <property type="entry name" value="CDAA REGULATORY PROTEIN CDAR"/>
    <property type="match status" value="1"/>
</dbReference>
<proteinExistence type="predicted"/>
<dbReference type="AlphaFoldDB" id="A0A0D5YXK5"/>
<dbReference type="Gene3D" id="2.170.120.40">
    <property type="entry name" value="YbbR-like domain"/>
    <property type="match status" value="1"/>
</dbReference>
<evidence type="ECO:0000313" key="1">
    <source>
        <dbReference type="EMBL" id="AKA36573.1"/>
    </source>
</evidence>
<evidence type="ECO:0000313" key="2">
    <source>
        <dbReference type="Proteomes" id="UP000032726"/>
    </source>
</evidence>
<dbReference type="EMBL" id="CP011071">
    <property type="protein sequence ID" value="AKA36573.1"/>
    <property type="molecule type" value="Genomic_DNA"/>
</dbReference>
<dbReference type="Pfam" id="PF07949">
    <property type="entry name" value="YbbR"/>
    <property type="match status" value="1"/>
</dbReference>
<accession>A0A0D5YXK5</accession>